<evidence type="ECO:0000256" key="5">
    <source>
        <dbReference type="PIRNR" id="PIRNR000241"/>
    </source>
</evidence>
<protein>
    <recommendedName>
        <fullName evidence="5 8">Uricase</fullName>
        <ecNumber evidence="5 8">1.7.3.3</ecNumber>
    </recommendedName>
    <alternativeName>
        <fullName evidence="5">Urate oxidase</fullName>
    </alternativeName>
</protein>
<evidence type="ECO:0000256" key="7">
    <source>
        <dbReference type="PIRSR" id="PIRSR000241-2"/>
    </source>
</evidence>
<dbReference type="EMBL" id="CP018082">
    <property type="protein sequence ID" value="APE37464.1"/>
    <property type="molecule type" value="Genomic_DNA"/>
</dbReference>
<sequence>MALTGPIVLTDHRYGKAENRVVRFHKENARHEIRDVNVSTTLRGDFEAAYTEGDQRHVLPTDTQKHTAFIFSKKPGLDTVEDYAIALAKHFVDTVDPVSSARIDVDSYGWQRVSIDGTEHDHTWVRQGPEVRTAAVTVAGTGAEQQSWVIGGIKDLVLLKSTGSEFADFLTDEYTTLAPTHDRVLATSLIVQWRFAETSGFDWDEVYDGIRATLLELFATTYSKALQQTLHAMGTAALERFPVLAEIRLSAPNKHHFDYDLAQFGLGNVNEVFWAADRPYGSIHATLARADAPEAGIAWQP</sequence>
<comment type="function">
    <text evidence="5 8">Catalyzes the oxidation of uric acid to 5-hydroxyisourate, which is further processed to form (S)-allantoin.</text>
</comment>
<feature type="binding site" evidence="7">
    <location>
        <position position="62"/>
    </location>
    <ligand>
        <name>5-hydroxyisourate</name>
        <dbReference type="ChEBI" id="CHEBI:18072"/>
    </ligand>
</feature>
<dbReference type="RefSeq" id="WP_071930629.1">
    <property type="nucleotide sequence ID" value="NZ_CP018082.1"/>
</dbReference>
<dbReference type="PANTHER" id="PTHR42874:SF1">
    <property type="entry name" value="URICASE"/>
    <property type="match status" value="1"/>
</dbReference>
<dbReference type="PIRSF" id="PIRSF000241">
    <property type="entry name" value="Urate_oxidase"/>
    <property type="match status" value="1"/>
</dbReference>
<accession>A0A1J0VZE0</accession>
<reference evidence="9" key="1">
    <citation type="submission" date="2016-11" db="EMBL/GenBank/DDBJ databases">
        <authorList>
            <person name="Jaros S."/>
            <person name="Januszkiewicz K."/>
            <person name="Wedrychowicz H."/>
        </authorList>
    </citation>
    <scope>NUCLEOTIDE SEQUENCE [LARGE SCALE GENOMIC DNA]</scope>
    <source>
        <strain evidence="9">Y48</strain>
    </source>
</reference>
<evidence type="ECO:0000256" key="1">
    <source>
        <dbReference type="ARBA" id="ARBA00004831"/>
    </source>
</evidence>
<dbReference type="KEGG" id="nsl:BOX37_30035"/>
<dbReference type="InterPro" id="IPR019842">
    <property type="entry name" value="Uricase_CS"/>
</dbReference>
<feature type="active site" description="Charge relay system" evidence="6">
    <location>
        <position position="61"/>
    </location>
</feature>
<comment type="pathway">
    <text evidence="1 5">Purine metabolism; urate degradation; (S)-allantoin from urate: step 1/3.</text>
</comment>
<keyword evidence="3 5" id="KW-0659">Purine metabolism</keyword>
<dbReference type="GO" id="GO:0004846">
    <property type="term" value="F:urate oxidase activity"/>
    <property type="evidence" value="ECO:0007669"/>
    <property type="project" value="UniProtKB-EC"/>
</dbReference>
<proteinExistence type="inferred from homology"/>
<feature type="binding site" evidence="7">
    <location>
        <position position="166"/>
    </location>
    <ligand>
        <name>urate</name>
        <dbReference type="ChEBI" id="CHEBI:17775"/>
    </ligand>
</feature>
<evidence type="ECO:0000256" key="3">
    <source>
        <dbReference type="ARBA" id="ARBA00022631"/>
    </source>
</evidence>
<feature type="binding site" evidence="7">
    <location>
        <position position="227"/>
    </location>
    <ligand>
        <name>5-hydroxyisourate</name>
        <dbReference type="ChEBI" id="CHEBI:18072"/>
    </ligand>
</feature>
<dbReference type="PANTHER" id="PTHR42874">
    <property type="entry name" value="URICASE"/>
    <property type="match status" value="1"/>
</dbReference>
<feature type="binding site" evidence="7">
    <location>
        <position position="253"/>
    </location>
    <ligand>
        <name>urate</name>
        <dbReference type="ChEBI" id="CHEBI:17775"/>
    </ligand>
</feature>
<dbReference type="GO" id="GO:0006144">
    <property type="term" value="P:purine nucleobase metabolic process"/>
    <property type="evidence" value="ECO:0007669"/>
    <property type="project" value="UniProtKB-KW"/>
</dbReference>
<dbReference type="AlphaFoldDB" id="A0A1J0VZE0"/>
<feature type="binding site" evidence="7">
    <location>
        <position position="61"/>
    </location>
    <ligand>
        <name>urate</name>
        <dbReference type="ChEBI" id="CHEBI:17775"/>
    </ligand>
</feature>
<dbReference type="Gene3D" id="3.10.270.10">
    <property type="entry name" value="Urate Oxidase"/>
    <property type="match status" value="1"/>
</dbReference>
<keyword evidence="4 5" id="KW-0560">Oxidoreductase</keyword>
<keyword evidence="10" id="KW-1185">Reference proteome</keyword>
<organism evidence="9 10">
    <name type="scientific">Nocardia mangyaensis</name>
    <dbReference type="NCBI Taxonomy" id="2213200"/>
    <lineage>
        <taxon>Bacteria</taxon>
        <taxon>Bacillati</taxon>
        <taxon>Actinomycetota</taxon>
        <taxon>Actinomycetes</taxon>
        <taxon>Mycobacteriales</taxon>
        <taxon>Nocardiaceae</taxon>
        <taxon>Nocardia</taxon>
    </lineage>
</organism>
<feature type="active site" description="Charge relay system" evidence="6">
    <location>
        <position position="16"/>
    </location>
</feature>
<feature type="binding site" evidence="7">
    <location>
        <position position="253"/>
    </location>
    <ligand>
        <name>O2</name>
        <dbReference type="ChEBI" id="CHEBI:15379"/>
    </ligand>
</feature>
<dbReference type="SUPFAM" id="SSF55620">
    <property type="entry name" value="Tetrahydrobiopterin biosynthesis enzymes-like"/>
    <property type="match status" value="2"/>
</dbReference>
<evidence type="ECO:0000256" key="6">
    <source>
        <dbReference type="PIRSR" id="PIRSR000241-1"/>
    </source>
</evidence>
<dbReference type="EC" id="1.7.3.3" evidence="5 8"/>
<feature type="binding site" evidence="7">
    <location>
        <position position="253"/>
    </location>
    <ligand>
        <name>5-hydroxyisourate</name>
        <dbReference type="ChEBI" id="CHEBI:18072"/>
    </ligand>
</feature>
<dbReference type="Proteomes" id="UP000183810">
    <property type="component" value="Chromosome"/>
</dbReference>
<evidence type="ECO:0000313" key="9">
    <source>
        <dbReference type="EMBL" id="APE37464.1"/>
    </source>
</evidence>
<dbReference type="Pfam" id="PF01014">
    <property type="entry name" value="Uricase"/>
    <property type="match status" value="2"/>
</dbReference>
<dbReference type="PRINTS" id="PR00093">
    <property type="entry name" value="URICASE"/>
</dbReference>
<comment type="catalytic activity">
    <reaction evidence="5 8">
        <text>urate + O2 + H2O = 5-hydroxyisourate + H2O2</text>
        <dbReference type="Rhea" id="RHEA:21368"/>
        <dbReference type="ChEBI" id="CHEBI:15377"/>
        <dbReference type="ChEBI" id="CHEBI:15379"/>
        <dbReference type="ChEBI" id="CHEBI:16240"/>
        <dbReference type="ChEBI" id="CHEBI:17775"/>
        <dbReference type="ChEBI" id="CHEBI:18072"/>
        <dbReference type="EC" id="1.7.3.3"/>
    </reaction>
</comment>
<name>A0A1J0VZE0_9NOCA</name>
<evidence type="ECO:0000256" key="8">
    <source>
        <dbReference type="RuleBase" id="RU004455"/>
    </source>
</evidence>
<evidence type="ECO:0000256" key="4">
    <source>
        <dbReference type="ARBA" id="ARBA00023002"/>
    </source>
</evidence>
<dbReference type="UniPathway" id="UPA00394">
    <property type="reaction ID" value="UER00650"/>
</dbReference>
<dbReference type="NCBIfam" id="TIGR03383">
    <property type="entry name" value="urate_oxi"/>
    <property type="match status" value="1"/>
</dbReference>
<feature type="binding site" evidence="7">
    <location>
        <position position="61"/>
    </location>
    <ligand>
        <name>O2</name>
        <dbReference type="ChEBI" id="CHEBI:15379"/>
    </ligand>
</feature>
<comment type="similarity">
    <text evidence="2 5 8">Belongs to the uricase family.</text>
</comment>
<feature type="binding site" evidence="7">
    <location>
        <position position="227"/>
    </location>
    <ligand>
        <name>urate</name>
        <dbReference type="ChEBI" id="CHEBI:17775"/>
    </ligand>
</feature>
<dbReference type="OrthoDB" id="9809009at2"/>
<feature type="active site" description="Charge relay system" evidence="6">
    <location>
        <position position="255"/>
    </location>
</feature>
<feature type="binding site" evidence="7">
    <location>
        <position position="183"/>
    </location>
    <ligand>
        <name>urate</name>
        <dbReference type="ChEBI" id="CHEBI:17775"/>
    </ligand>
</feature>
<feature type="binding site" evidence="7">
    <location>
        <position position="183"/>
    </location>
    <ligand>
        <name>5-hydroxyisourate</name>
        <dbReference type="ChEBI" id="CHEBI:18072"/>
    </ligand>
</feature>
<dbReference type="PROSITE" id="PS00366">
    <property type="entry name" value="URICASE"/>
    <property type="match status" value="1"/>
</dbReference>
<gene>
    <name evidence="9" type="ORF">BOX37_30035</name>
</gene>
<dbReference type="InterPro" id="IPR002042">
    <property type="entry name" value="Uricase"/>
</dbReference>
<evidence type="ECO:0000313" key="10">
    <source>
        <dbReference type="Proteomes" id="UP000183810"/>
    </source>
</evidence>
<feature type="binding site" evidence="7">
    <location>
        <position position="61"/>
    </location>
    <ligand>
        <name>5-hydroxyisourate</name>
        <dbReference type="ChEBI" id="CHEBI:18072"/>
    </ligand>
</feature>
<dbReference type="GO" id="GO:0019628">
    <property type="term" value="P:urate catabolic process"/>
    <property type="evidence" value="ECO:0007669"/>
    <property type="project" value="UniProtKB-UniPathway"/>
</dbReference>
<feature type="binding site" evidence="7">
    <location>
        <position position="62"/>
    </location>
    <ligand>
        <name>urate</name>
        <dbReference type="ChEBI" id="CHEBI:17775"/>
    </ligand>
</feature>
<feature type="binding site" evidence="7">
    <location>
        <position position="166"/>
    </location>
    <ligand>
        <name>5-hydroxyisourate</name>
        <dbReference type="ChEBI" id="CHEBI:18072"/>
    </ligand>
</feature>
<evidence type="ECO:0000256" key="2">
    <source>
        <dbReference type="ARBA" id="ARBA00009760"/>
    </source>
</evidence>